<dbReference type="EMBL" id="OY731400">
    <property type="protein sequence ID" value="CAJ1939507.1"/>
    <property type="molecule type" value="Genomic_DNA"/>
</dbReference>
<organism evidence="1 2">
    <name type="scientific">Sphenostylis stenocarpa</name>
    <dbReference type="NCBI Taxonomy" id="92480"/>
    <lineage>
        <taxon>Eukaryota</taxon>
        <taxon>Viridiplantae</taxon>
        <taxon>Streptophyta</taxon>
        <taxon>Embryophyta</taxon>
        <taxon>Tracheophyta</taxon>
        <taxon>Spermatophyta</taxon>
        <taxon>Magnoliopsida</taxon>
        <taxon>eudicotyledons</taxon>
        <taxon>Gunneridae</taxon>
        <taxon>Pentapetalae</taxon>
        <taxon>rosids</taxon>
        <taxon>fabids</taxon>
        <taxon>Fabales</taxon>
        <taxon>Fabaceae</taxon>
        <taxon>Papilionoideae</taxon>
        <taxon>50 kb inversion clade</taxon>
        <taxon>NPAAA clade</taxon>
        <taxon>indigoferoid/millettioid clade</taxon>
        <taxon>Phaseoleae</taxon>
        <taxon>Sphenostylis</taxon>
    </lineage>
</organism>
<dbReference type="AlphaFoldDB" id="A0AA86S926"/>
<evidence type="ECO:0000313" key="1">
    <source>
        <dbReference type="EMBL" id="CAJ1939507.1"/>
    </source>
</evidence>
<accession>A0AA86S926</accession>
<proteinExistence type="predicted"/>
<gene>
    <name evidence="1" type="ORF">AYBTSS11_LOCUS9173</name>
</gene>
<keyword evidence="2" id="KW-1185">Reference proteome</keyword>
<dbReference type="Gramene" id="rna-AYBTSS11_LOCUS9173">
    <property type="protein sequence ID" value="CAJ1939507.1"/>
    <property type="gene ID" value="gene-AYBTSS11_LOCUS9173"/>
</dbReference>
<dbReference type="Proteomes" id="UP001189624">
    <property type="component" value="Chromosome 3"/>
</dbReference>
<evidence type="ECO:0000313" key="2">
    <source>
        <dbReference type="Proteomes" id="UP001189624"/>
    </source>
</evidence>
<sequence length="92" mass="10319">MSLIPLAHCRRKGFLPLCESTSVILRLSVSSSPEKRKLLVHEVRVGTEDGGFDFGAPKTCSSEEAAPTKTGRRFTVLWSRLRMGHETYLDNR</sequence>
<name>A0AA86S926_9FABA</name>
<protein>
    <submittedName>
        <fullName evidence="1">Uncharacterized protein</fullName>
    </submittedName>
</protein>
<reference evidence="1" key="1">
    <citation type="submission" date="2023-10" db="EMBL/GenBank/DDBJ databases">
        <authorList>
            <person name="Domelevo Entfellner J.-B."/>
        </authorList>
    </citation>
    <scope>NUCLEOTIDE SEQUENCE</scope>
</reference>